<proteinExistence type="predicted"/>
<organism evidence="2 3">
    <name type="scientific">Fraserbacteria sp. (strain RBG_16_55_9)</name>
    <dbReference type="NCBI Taxonomy" id="1817864"/>
    <lineage>
        <taxon>Bacteria</taxon>
        <taxon>Candidatus Fraseribacteriota</taxon>
    </lineage>
</organism>
<protein>
    <recommendedName>
        <fullName evidence="4">DUF2933 domain-containing protein</fullName>
    </recommendedName>
</protein>
<reference evidence="2 3" key="1">
    <citation type="journal article" date="2016" name="Nat. Commun.">
        <title>Thousands of microbial genomes shed light on interconnected biogeochemical processes in an aquifer system.</title>
        <authorList>
            <person name="Anantharaman K."/>
            <person name="Brown C.T."/>
            <person name="Hug L.A."/>
            <person name="Sharon I."/>
            <person name="Castelle C.J."/>
            <person name="Probst A.J."/>
            <person name="Thomas B.C."/>
            <person name="Singh A."/>
            <person name="Wilkins M.J."/>
            <person name="Karaoz U."/>
            <person name="Brodie E.L."/>
            <person name="Williams K.H."/>
            <person name="Hubbard S.S."/>
            <person name="Banfield J.F."/>
        </authorList>
    </citation>
    <scope>NUCLEOTIDE SEQUENCE [LARGE SCALE GENOMIC DNA]</scope>
    <source>
        <strain evidence="3">RBG_16_55_9</strain>
    </source>
</reference>
<sequence length="76" mass="8426">MQHHSGETSQMTESAPNQKGSVWKRWLWLAGCLAPVAAVMAVILFNLPVNTAVLAGLFLLCPLTHFFLMRGEGHRH</sequence>
<evidence type="ECO:0000256" key="1">
    <source>
        <dbReference type="SAM" id="Phobius"/>
    </source>
</evidence>
<evidence type="ECO:0000313" key="3">
    <source>
        <dbReference type="Proteomes" id="UP000179157"/>
    </source>
</evidence>
<dbReference type="Proteomes" id="UP000179157">
    <property type="component" value="Unassembled WGS sequence"/>
</dbReference>
<name>A0A1F5UQA7_FRAXR</name>
<dbReference type="STRING" id="1817864.A2Z21_07855"/>
<dbReference type="AlphaFoldDB" id="A0A1F5UQA7"/>
<evidence type="ECO:0008006" key="4">
    <source>
        <dbReference type="Google" id="ProtNLM"/>
    </source>
</evidence>
<feature type="transmembrane region" description="Helical" evidence="1">
    <location>
        <begin position="51"/>
        <end position="69"/>
    </location>
</feature>
<dbReference type="EMBL" id="MFGX01000105">
    <property type="protein sequence ID" value="OGF53344.1"/>
    <property type="molecule type" value="Genomic_DNA"/>
</dbReference>
<feature type="transmembrane region" description="Helical" evidence="1">
    <location>
        <begin position="26"/>
        <end position="45"/>
    </location>
</feature>
<keyword evidence="1" id="KW-0472">Membrane</keyword>
<accession>A0A1F5UQA7</accession>
<keyword evidence="1" id="KW-1133">Transmembrane helix</keyword>
<keyword evidence="1" id="KW-0812">Transmembrane</keyword>
<evidence type="ECO:0000313" key="2">
    <source>
        <dbReference type="EMBL" id="OGF53344.1"/>
    </source>
</evidence>
<gene>
    <name evidence="2" type="ORF">A2Z21_07855</name>
</gene>
<comment type="caution">
    <text evidence="2">The sequence shown here is derived from an EMBL/GenBank/DDBJ whole genome shotgun (WGS) entry which is preliminary data.</text>
</comment>